<evidence type="ECO:0000256" key="3">
    <source>
        <dbReference type="ARBA" id="ARBA00023052"/>
    </source>
</evidence>
<accession>A0A1X7MQQ1</accession>
<dbReference type="STRING" id="1073423.SAMN04488700_0476"/>
<reference evidence="5 6" key="1">
    <citation type="submission" date="2017-04" db="EMBL/GenBank/DDBJ databases">
        <authorList>
            <person name="Afonso C.L."/>
            <person name="Miller P.J."/>
            <person name="Scott M.A."/>
            <person name="Spackman E."/>
            <person name="Goraichik I."/>
            <person name="Dimitrov K.M."/>
            <person name="Suarez D.L."/>
            <person name="Swayne D.E."/>
        </authorList>
    </citation>
    <scope>NUCLEOTIDE SEQUENCE [LARGE SCALE GENOMIC DNA]</scope>
    <source>
        <strain evidence="5 6">LMG26642</strain>
    </source>
</reference>
<keyword evidence="3" id="KW-0786">Thiamine pyrophosphate</keyword>
<proteinExistence type="predicted"/>
<feature type="domain" description="Dehydrogenase E1 component" evidence="4">
    <location>
        <begin position="26"/>
        <end position="316"/>
    </location>
</feature>
<dbReference type="GO" id="GO:0006086">
    <property type="term" value="P:pyruvate decarboxylation to acetyl-CoA"/>
    <property type="evidence" value="ECO:0007669"/>
    <property type="project" value="TreeGrafter"/>
</dbReference>
<dbReference type="GO" id="GO:0004739">
    <property type="term" value="F:pyruvate dehydrogenase (acetyl-transferring) activity"/>
    <property type="evidence" value="ECO:0007669"/>
    <property type="project" value="TreeGrafter"/>
</dbReference>
<name>A0A1X7MQQ1_9LACT</name>
<evidence type="ECO:0000256" key="2">
    <source>
        <dbReference type="ARBA" id="ARBA00023002"/>
    </source>
</evidence>
<keyword evidence="5" id="KW-0670">Pyruvate</keyword>
<dbReference type="Pfam" id="PF00676">
    <property type="entry name" value="E1_dh"/>
    <property type="match status" value="1"/>
</dbReference>
<dbReference type="SUPFAM" id="SSF52518">
    <property type="entry name" value="Thiamin diphosphate-binding fold (THDP-binding)"/>
    <property type="match status" value="1"/>
</dbReference>
<dbReference type="InterPro" id="IPR001017">
    <property type="entry name" value="DH_E1"/>
</dbReference>
<comment type="cofactor">
    <cofactor evidence="1">
        <name>thiamine diphosphate</name>
        <dbReference type="ChEBI" id="CHEBI:58937"/>
    </cofactor>
</comment>
<dbReference type="InterPro" id="IPR050642">
    <property type="entry name" value="PDH_E1_Alpha_Subunit"/>
</dbReference>
<dbReference type="PANTHER" id="PTHR11516">
    <property type="entry name" value="PYRUVATE DEHYDROGENASE E1 COMPONENT, ALPHA SUBUNIT BACTERIAL AND ORGANELLAR"/>
    <property type="match status" value="1"/>
</dbReference>
<protein>
    <submittedName>
        <fullName evidence="5">Pyruvate dehydrogenase E1 component alpha subunit</fullName>
    </submittedName>
</protein>
<evidence type="ECO:0000256" key="1">
    <source>
        <dbReference type="ARBA" id="ARBA00001964"/>
    </source>
</evidence>
<dbReference type="EMBL" id="FXBJ01000002">
    <property type="protein sequence ID" value="SMH27142.1"/>
    <property type="molecule type" value="Genomic_DNA"/>
</dbReference>
<evidence type="ECO:0000313" key="5">
    <source>
        <dbReference type="EMBL" id="SMH27142.1"/>
    </source>
</evidence>
<dbReference type="AlphaFoldDB" id="A0A1X7MQQ1"/>
<evidence type="ECO:0000259" key="4">
    <source>
        <dbReference type="Pfam" id="PF00676"/>
    </source>
</evidence>
<gene>
    <name evidence="5" type="ORF">SAMN04488700_0476</name>
</gene>
<dbReference type="InterPro" id="IPR029061">
    <property type="entry name" value="THDP-binding"/>
</dbReference>
<evidence type="ECO:0000313" key="6">
    <source>
        <dbReference type="Proteomes" id="UP000193435"/>
    </source>
</evidence>
<dbReference type="Proteomes" id="UP000193435">
    <property type="component" value="Unassembled WGS sequence"/>
</dbReference>
<dbReference type="CDD" id="cd02000">
    <property type="entry name" value="TPP_E1_PDC_ADC_BCADC"/>
    <property type="match status" value="1"/>
</dbReference>
<dbReference type="Gene3D" id="3.40.50.970">
    <property type="match status" value="1"/>
</dbReference>
<keyword evidence="2" id="KW-0560">Oxidoreductase</keyword>
<organism evidence="5 6">
    <name type="scientific">Carnobacterium iners</name>
    <dbReference type="NCBI Taxonomy" id="1073423"/>
    <lineage>
        <taxon>Bacteria</taxon>
        <taxon>Bacillati</taxon>
        <taxon>Bacillota</taxon>
        <taxon>Bacilli</taxon>
        <taxon>Lactobacillales</taxon>
        <taxon>Carnobacteriaceae</taxon>
        <taxon>Carnobacterium</taxon>
    </lineage>
</organism>
<sequence>MNLMEPILSNQAGLLLDDFEKMYRLMWQIRFFDEQVEALFIADKIHGTTHLSIGQEATAVGSGYLLKSTDFITTTHRGHANTIVKGTDMSAMMAELFGKKGGTNHGKGGSMHIADSETGNLGSNGIVGGGYPIAVGAALTAQIKKTTAVVMCYAGDGSTNEGSFHESLNLASIWKLPVIFFIENNQYGMSSSIKQMVNISFLSKRAESYGFEGQTIDGNNWLEVVDATSAAIEKARSGGGPTLIEALTYRSRGHSKSDKREYRTQEEEAQWQLKDPILLAEQQLLAANLASKEELIVWKEESREKVQQSIQQAKKMEDVTLADLETNVYAE</sequence>
<keyword evidence="6" id="KW-1185">Reference proteome</keyword>
<dbReference type="PANTHER" id="PTHR11516:SF60">
    <property type="entry name" value="PYRUVATE DEHYDROGENASE E1 COMPONENT SUBUNIT ALPHA"/>
    <property type="match status" value="1"/>
</dbReference>